<accession>A0A0C2T1A4</accession>
<proteinExistence type="predicted"/>
<dbReference type="EMBL" id="KN818302">
    <property type="protein sequence ID" value="KIL60234.1"/>
    <property type="molecule type" value="Genomic_DNA"/>
</dbReference>
<evidence type="ECO:0000313" key="1">
    <source>
        <dbReference type="EMBL" id="KIL60234.1"/>
    </source>
</evidence>
<name>A0A0C2T1A4_AMAMK</name>
<protein>
    <submittedName>
        <fullName evidence="1">Uncharacterized protein</fullName>
    </submittedName>
</protein>
<dbReference type="AlphaFoldDB" id="A0A0C2T1A4"/>
<reference evidence="1 2" key="1">
    <citation type="submission" date="2014-04" db="EMBL/GenBank/DDBJ databases">
        <title>Evolutionary Origins and Diversification of the Mycorrhizal Mutualists.</title>
        <authorList>
            <consortium name="DOE Joint Genome Institute"/>
            <consortium name="Mycorrhizal Genomics Consortium"/>
            <person name="Kohler A."/>
            <person name="Kuo A."/>
            <person name="Nagy L.G."/>
            <person name="Floudas D."/>
            <person name="Copeland A."/>
            <person name="Barry K.W."/>
            <person name="Cichocki N."/>
            <person name="Veneault-Fourrey C."/>
            <person name="LaButti K."/>
            <person name="Lindquist E.A."/>
            <person name="Lipzen A."/>
            <person name="Lundell T."/>
            <person name="Morin E."/>
            <person name="Murat C."/>
            <person name="Riley R."/>
            <person name="Ohm R."/>
            <person name="Sun H."/>
            <person name="Tunlid A."/>
            <person name="Henrissat B."/>
            <person name="Grigoriev I.V."/>
            <person name="Hibbett D.S."/>
            <person name="Martin F."/>
        </authorList>
    </citation>
    <scope>NUCLEOTIDE SEQUENCE [LARGE SCALE GENOMIC DNA]</scope>
    <source>
        <strain evidence="1 2">Koide BX008</strain>
    </source>
</reference>
<keyword evidence="2" id="KW-1185">Reference proteome</keyword>
<dbReference type="InParanoid" id="A0A0C2T1A4"/>
<gene>
    <name evidence="1" type="ORF">M378DRAFT_168375</name>
</gene>
<dbReference type="Proteomes" id="UP000054549">
    <property type="component" value="Unassembled WGS sequence"/>
</dbReference>
<dbReference type="HOGENOM" id="CLU_2542108_0_0_1"/>
<organism evidence="1 2">
    <name type="scientific">Amanita muscaria (strain Koide BX008)</name>
    <dbReference type="NCBI Taxonomy" id="946122"/>
    <lineage>
        <taxon>Eukaryota</taxon>
        <taxon>Fungi</taxon>
        <taxon>Dikarya</taxon>
        <taxon>Basidiomycota</taxon>
        <taxon>Agaricomycotina</taxon>
        <taxon>Agaricomycetes</taxon>
        <taxon>Agaricomycetidae</taxon>
        <taxon>Agaricales</taxon>
        <taxon>Pluteineae</taxon>
        <taxon>Amanitaceae</taxon>
        <taxon>Amanita</taxon>
    </lineage>
</organism>
<sequence>MSPLPYAYGSKLQPDAGYVDLITVNCPTGAMIDKKNATAGALIDQPYGTWFWISVNDKFCTASRFCYVLPGTSPIKYCFNSPI</sequence>
<evidence type="ECO:0000313" key="2">
    <source>
        <dbReference type="Proteomes" id="UP000054549"/>
    </source>
</evidence>